<keyword evidence="3" id="KW-1185">Reference proteome</keyword>
<feature type="domain" description="AB hydrolase-1" evidence="1">
    <location>
        <begin position="43"/>
        <end position="145"/>
    </location>
</feature>
<sequence length="297" mass="31254">MSTPRFLTLPGTVRSRRLATGRGRFAVLESTPPAAGPRPGTAVLVPGFTGSKEDFIALGEPLARRGFHTVAVDQRGQYETEGPDDPAAYTRDALVDDVLAIADAVAPGEPIHLVGHSYGGLVCRSVALRAPERLASLTLMSTGPAAICPPEIERLLLLEDVLPVLTRQEVWEAMQAVELEAGLLPPADPAIAAFLHARWLGTVPMGLLGMAEQLRSEPDLVADLAAVVAAGLPALVISGVEDYAWPVPWQAEMAERLGVAHVAIPGTHHSPNVEAPGATAAALADFWTDVAVYADRA</sequence>
<proteinExistence type="predicted"/>
<dbReference type="EMBL" id="BIFH01000017">
    <property type="protein sequence ID" value="GCD95312.1"/>
    <property type="molecule type" value="Genomic_DNA"/>
</dbReference>
<dbReference type="RefSeq" id="WP_126637429.1">
    <property type="nucleotide sequence ID" value="NZ_BIFH01000017.1"/>
</dbReference>
<dbReference type="GO" id="GO:0016787">
    <property type="term" value="F:hydrolase activity"/>
    <property type="evidence" value="ECO:0007669"/>
    <property type="project" value="UniProtKB-KW"/>
</dbReference>
<dbReference type="AlphaFoldDB" id="A0A401YL40"/>
<dbReference type="PRINTS" id="PR00412">
    <property type="entry name" value="EPOXHYDRLASE"/>
</dbReference>
<accession>A0A401YL40</accession>
<dbReference type="InterPro" id="IPR000073">
    <property type="entry name" value="AB_hydrolase_1"/>
</dbReference>
<protein>
    <submittedName>
        <fullName evidence="2">Alpha/beta hydrolase</fullName>
    </submittedName>
</protein>
<dbReference type="OrthoDB" id="3211023at2"/>
<dbReference type="PANTHER" id="PTHR43194">
    <property type="entry name" value="HYDROLASE ALPHA/BETA FOLD FAMILY"/>
    <property type="match status" value="1"/>
</dbReference>
<dbReference type="PRINTS" id="PR00111">
    <property type="entry name" value="ABHYDROLASE"/>
</dbReference>
<evidence type="ECO:0000313" key="3">
    <source>
        <dbReference type="Proteomes" id="UP000286931"/>
    </source>
</evidence>
<evidence type="ECO:0000259" key="1">
    <source>
        <dbReference type="Pfam" id="PF00561"/>
    </source>
</evidence>
<dbReference type="Proteomes" id="UP000286931">
    <property type="component" value="Unassembled WGS sequence"/>
</dbReference>
<reference evidence="2 3" key="1">
    <citation type="submission" date="2018-12" db="EMBL/GenBank/DDBJ databases">
        <title>Draft genome sequence of Embleya hyalina NBRC 13850T.</title>
        <authorList>
            <person name="Komaki H."/>
            <person name="Hosoyama A."/>
            <person name="Kimura A."/>
            <person name="Ichikawa N."/>
            <person name="Tamura T."/>
        </authorList>
    </citation>
    <scope>NUCLEOTIDE SEQUENCE [LARGE SCALE GENOMIC DNA]</scope>
    <source>
        <strain evidence="2 3">NBRC 13850</strain>
    </source>
</reference>
<organism evidence="2 3">
    <name type="scientific">Embleya hyalina</name>
    <dbReference type="NCBI Taxonomy" id="516124"/>
    <lineage>
        <taxon>Bacteria</taxon>
        <taxon>Bacillati</taxon>
        <taxon>Actinomycetota</taxon>
        <taxon>Actinomycetes</taxon>
        <taxon>Kitasatosporales</taxon>
        <taxon>Streptomycetaceae</taxon>
        <taxon>Embleya</taxon>
    </lineage>
</organism>
<dbReference type="PANTHER" id="PTHR43194:SF2">
    <property type="entry name" value="PEROXISOMAL MEMBRANE PROTEIN LPX1"/>
    <property type="match status" value="1"/>
</dbReference>
<dbReference type="Pfam" id="PF00561">
    <property type="entry name" value="Abhydrolase_1"/>
    <property type="match status" value="1"/>
</dbReference>
<dbReference type="InterPro" id="IPR029058">
    <property type="entry name" value="AB_hydrolase_fold"/>
</dbReference>
<keyword evidence="2" id="KW-0378">Hydrolase</keyword>
<gene>
    <name evidence="2" type="ORF">EHYA_02984</name>
</gene>
<comment type="caution">
    <text evidence="2">The sequence shown here is derived from an EMBL/GenBank/DDBJ whole genome shotgun (WGS) entry which is preliminary data.</text>
</comment>
<dbReference type="SUPFAM" id="SSF53474">
    <property type="entry name" value="alpha/beta-Hydrolases"/>
    <property type="match status" value="1"/>
</dbReference>
<name>A0A401YL40_9ACTN</name>
<dbReference type="Gene3D" id="3.40.50.1820">
    <property type="entry name" value="alpha/beta hydrolase"/>
    <property type="match status" value="1"/>
</dbReference>
<dbReference type="InterPro" id="IPR050228">
    <property type="entry name" value="Carboxylesterase_BioH"/>
</dbReference>
<evidence type="ECO:0000313" key="2">
    <source>
        <dbReference type="EMBL" id="GCD95312.1"/>
    </source>
</evidence>
<dbReference type="InterPro" id="IPR000639">
    <property type="entry name" value="Epox_hydrolase-like"/>
</dbReference>